<protein>
    <submittedName>
        <fullName evidence="1">Uncharacterized protein</fullName>
    </submittedName>
</protein>
<evidence type="ECO:0000313" key="1">
    <source>
        <dbReference type="EMBL" id="SVE59020.1"/>
    </source>
</evidence>
<dbReference type="EMBL" id="UINC01227923">
    <property type="protein sequence ID" value="SVE59020.1"/>
    <property type="molecule type" value="Genomic_DNA"/>
</dbReference>
<gene>
    <name evidence="1" type="ORF">METZ01_LOCUS511874</name>
</gene>
<reference evidence="1" key="1">
    <citation type="submission" date="2018-05" db="EMBL/GenBank/DDBJ databases">
        <authorList>
            <person name="Lanie J.A."/>
            <person name="Ng W.-L."/>
            <person name="Kazmierczak K.M."/>
            <person name="Andrzejewski T.M."/>
            <person name="Davidsen T.M."/>
            <person name="Wayne K.J."/>
            <person name="Tettelin H."/>
            <person name="Glass J.I."/>
            <person name="Rusch D."/>
            <person name="Podicherti R."/>
            <person name="Tsui H.-C.T."/>
            <person name="Winkler M.E."/>
        </authorList>
    </citation>
    <scope>NUCLEOTIDE SEQUENCE</scope>
</reference>
<feature type="non-terminal residue" evidence="1">
    <location>
        <position position="1"/>
    </location>
</feature>
<accession>A0A383ERT4</accession>
<proteinExistence type="predicted"/>
<name>A0A383ERT4_9ZZZZ</name>
<sequence length="27" mass="2936">YYIGDPAVIAEKTVAITNQGKSDYDGF</sequence>
<organism evidence="1">
    <name type="scientific">marine metagenome</name>
    <dbReference type="NCBI Taxonomy" id="408172"/>
    <lineage>
        <taxon>unclassified sequences</taxon>
        <taxon>metagenomes</taxon>
        <taxon>ecological metagenomes</taxon>
    </lineage>
</organism>
<dbReference type="AlphaFoldDB" id="A0A383ERT4"/>